<protein>
    <submittedName>
        <fullName evidence="3">Pep-cterm sorting domain-containing protein</fullName>
    </submittedName>
</protein>
<evidence type="ECO:0000313" key="4">
    <source>
        <dbReference type="Proteomes" id="UP001149090"/>
    </source>
</evidence>
<name>A0A9Q0LQA8_ANAIG</name>
<gene>
    <name evidence="3" type="ORF">M0811_05501</name>
</gene>
<feature type="domain" description="BACK" evidence="2">
    <location>
        <begin position="95"/>
        <end position="212"/>
    </location>
</feature>
<sequence>MENYSDLEKLSNDLKNLFQNQNEKEEESYFDFEIICEQNKTSFKTHKSILSSRRKIEINLENAIQILIFSSKYLIDELIEICLNFIKKNLQFETIVDVLKLSETMSLNQLLESCYQFIFGNFDKFIKTSFFLELEENHLNSILSNDELTINEFELFQSIIKWGKHKSNINQEKELEKEEKEEKEKLQNQISNIIEKIRFIDFTKQELKDTLKEDLIPNEMFIKLTHFLLSQKNEKVFKELIEKENSFIFKSRFKLDSTIIQDFKYVKKVQGWINDNDFFSKMKKGFSAKRDGFDSKTWHKAVDDKEKTLVIIKTKDNFIFGGFTQVGFTNDKSKWIKVHSPKEGGDINDPNAFIFSLRNSQGDRKPHKFPIQQGKEHLAIHSYINYGPLFGSGHPDFYLKYDLRGGHSNIGWVYNPPDGITFGTDSGKSYLAGSHNSWVVDEVETYFI</sequence>
<dbReference type="Pfam" id="PF07534">
    <property type="entry name" value="TLD"/>
    <property type="match status" value="1"/>
</dbReference>
<dbReference type="OrthoDB" id="45365at2759"/>
<evidence type="ECO:0000256" key="1">
    <source>
        <dbReference type="SAM" id="Coils"/>
    </source>
</evidence>
<evidence type="ECO:0000313" key="3">
    <source>
        <dbReference type="EMBL" id="KAJ5077811.1"/>
    </source>
</evidence>
<dbReference type="Pfam" id="PF07707">
    <property type="entry name" value="BACK"/>
    <property type="match status" value="1"/>
</dbReference>
<dbReference type="SUPFAM" id="SSF54695">
    <property type="entry name" value="POZ domain"/>
    <property type="match status" value="1"/>
</dbReference>
<keyword evidence="4" id="KW-1185">Reference proteome</keyword>
<comment type="caution">
    <text evidence="3">The sequence shown here is derived from an EMBL/GenBank/DDBJ whole genome shotgun (WGS) entry which is preliminary data.</text>
</comment>
<dbReference type="AlphaFoldDB" id="A0A9Q0LQA8"/>
<dbReference type="Proteomes" id="UP001149090">
    <property type="component" value="Unassembled WGS sequence"/>
</dbReference>
<keyword evidence="1" id="KW-0175">Coiled coil</keyword>
<proteinExistence type="predicted"/>
<dbReference type="PANTHER" id="PTHR45632">
    <property type="entry name" value="LD33804P"/>
    <property type="match status" value="1"/>
</dbReference>
<organism evidence="3 4">
    <name type="scientific">Anaeramoeba ignava</name>
    <name type="common">Anaerobic marine amoeba</name>
    <dbReference type="NCBI Taxonomy" id="1746090"/>
    <lineage>
        <taxon>Eukaryota</taxon>
        <taxon>Metamonada</taxon>
        <taxon>Anaeramoebidae</taxon>
        <taxon>Anaeramoeba</taxon>
    </lineage>
</organism>
<dbReference type="InterPro" id="IPR011333">
    <property type="entry name" value="SKP1/BTB/POZ_sf"/>
</dbReference>
<dbReference type="Gene3D" id="1.25.40.420">
    <property type="match status" value="1"/>
</dbReference>
<feature type="coiled-coil region" evidence="1">
    <location>
        <begin position="166"/>
        <end position="196"/>
    </location>
</feature>
<dbReference type="InterPro" id="IPR011705">
    <property type="entry name" value="BACK"/>
</dbReference>
<dbReference type="InterPro" id="IPR006571">
    <property type="entry name" value="TLDc_dom"/>
</dbReference>
<dbReference type="Gene3D" id="3.30.710.10">
    <property type="entry name" value="Potassium Channel Kv1.1, Chain A"/>
    <property type="match status" value="1"/>
</dbReference>
<accession>A0A9Q0LQA8</accession>
<dbReference type="EMBL" id="JAPDFW010000056">
    <property type="protein sequence ID" value="KAJ5077811.1"/>
    <property type="molecule type" value="Genomic_DNA"/>
</dbReference>
<reference evidence="3" key="1">
    <citation type="submission" date="2022-10" db="EMBL/GenBank/DDBJ databases">
        <title>Novel sulphate-reducing endosymbionts in the free-living metamonad Anaeramoeba.</title>
        <authorList>
            <person name="Jerlstrom-Hultqvist J."/>
            <person name="Cepicka I."/>
            <person name="Gallot-Lavallee L."/>
            <person name="Salas-Leiva D."/>
            <person name="Curtis B.A."/>
            <person name="Zahonova K."/>
            <person name="Pipaliya S."/>
            <person name="Dacks J."/>
            <person name="Roger A.J."/>
        </authorList>
    </citation>
    <scope>NUCLEOTIDE SEQUENCE</scope>
    <source>
        <strain evidence="3">BMAN</strain>
    </source>
</reference>
<dbReference type="SMART" id="SM00875">
    <property type="entry name" value="BACK"/>
    <property type="match status" value="1"/>
</dbReference>
<evidence type="ECO:0000259" key="2">
    <source>
        <dbReference type="SMART" id="SM00875"/>
    </source>
</evidence>